<dbReference type="Gene3D" id="3.40.50.620">
    <property type="entry name" value="HUPs"/>
    <property type="match status" value="1"/>
</dbReference>
<dbReference type="PIRSF" id="PIRSF006276">
    <property type="entry name" value="UspA"/>
    <property type="match status" value="1"/>
</dbReference>
<reference evidence="5" key="1">
    <citation type="submission" date="2015-02" db="EMBL/GenBank/DDBJ databases">
        <authorList>
            <person name="Chooi Y.-H."/>
        </authorList>
    </citation>
    <scope>NUCLEOTIDE SEQUENCE [LARGE SCALE GENOMIC DNA]</scope>
    <source>
        <strain evidence="5">strain Y</strain>
    </source>
</reference>
<organism evidence="4 5">
    <name type="scientific">Candidatus Filomicrobium marinum</name>
    <dbReference type="NCBI Taxonomy" id="1608628"/>
    <lineage>
        <taxon>Bacteria</taxon>
        <taxon>Pseudomonadati</taxon>
        <taxon>Pseudomonadota</taxon>
        <taxon>Alphaproteobacteria</taxon>
        <taxon>Hyphomicrobiales</taxon>
        <taxon>Hyphomicrobiaceae</taxon>
        <taxon>Filomicrobium</taxon>
    </lineage>
</organism>
<dbReference type="CDD" id="cd00293">
    <property type="entry name" value="USP-like"/>
    <property type="match status" value="1"/>
</dbReference>
<dbReference type="Proteomes" id="UP000033187">
    <property type="component" value="Chromosome 1"/>
</dbReference>
<proteinExistence type="inferred from homology"/>
<evidence type="ECO:0000256" key="1">
    <source>
        <dbReference type="ARBA" id="ARBA00008791"/>
    </source>
</evidence>
<dbReference type="RefSeq" id="WP_046479214.1">
    <property type="nucleotide sequence ID" value="NZ_LN829118.1"/>
</dbReference>
<dbReference type="AlphaFoldDB" id="A0A0D6JGA8"/>
<dbReference type="PRINTS" id="PR01438">
    <property type="entry name" value="UNVRSLSTRESS"/>
</dbReference>
<accession>A0A0D6JGA8</accession>
<evidence type="ECO:0000259" key="3">
    <source>
        <dbReference type="Pfam" id="PF00582"/>
    </source>
</evidence>
<evidence type="ECO:0000313" key="5">
    <source>
        <dbReference type="Proteomes" id="UP000033187"/>
    </source>
</evidence>
<dbReference type="GO" id="GO:0005737">
    <property type="term" value="C:cytoplasm"/>
    <property type="evidence" value="ECO:0007669"/>
    <property type="project" value="UniProtKB-SubCell"/>
</dbReference>
<protein>
    <recommendedName>
        <fullName evidence="2">Universal stress protein</fullName>
    </recommendedName>
</protein>
<dbReference type="InterPro" id="IPR014729">
    <property type="entry name" value="Rossmann-like_a/b/a_fold"/>
</dbReference>
<sequence length="145" mass="15667">MYKHILVATDGSEPAERAMRDGFQLAKLLGAKVSAITVSRPWQAVAPGELMVAFPEEEYMQGIQQLAEENLKKVTEAAAAAGVTCETMHVINDQVYQAIIDAAEKNGCDLLVLGSHGRTGLAQLFLGSETQKVLAHTKIPVLVHR</sequence>
<dbReference type="KEGG" id="fiy:BN1229_v1_2467"/>
<comment type="similarity">
    <text evidence="1 2">Belongs to the universal stress protein A family.</text>
</comment>
<evidence type="ECO:0000313" key="4">
    <source>
        <dbReference type="EMBL" id="CPR20123.1"/>
    </source>
</evidence>
<dbReference type="Pfam" id="PF00582">
    <property type="entry name" value="Usp"/>
    <property type="match status" value="1"/>
</dbReference>
<dbReference type="SUPFAM" id="SSF52402">
    <property type="entry name" value="Adenine nucleotide alpha hydrolases-like"/>
    <property type="match status" value="1"/>
</dbReference>
<dbReference type="PANTHER" id="PTHR46268:SF15">
    <property type="entry name" value="UNIVERSAL STRESS PROTEIN HP_0031"/>
    <property type="match status" value="1"/>
</dbReference>
<dbReference type="EMBL" id="LN829119">
    <property type="protein sequence ID" value="CPR20123.1"/>
    <property type="molecule type" value="Genomic_DNA"/>
</dbReference>
<feature type="domain" description="UspA" evidence="3">
    <location>
        <begin position="1"/>
        <end position="143"/>
    </location>
</feature>
<dbReference type="PANTHER" id="PTHR46268">
    <property type="entry name" value="STRESS RESPONSE PROTEIN NHAX"/>
    <property type="match status" value="1"/>
</dbReference>
<dbReference type="InterPro" id="IPR006016">
    <property type="entry name" value="UspA"/>
</dbReference>
<dbReference type="OrthoDB" id="5564966at2"/>
<evidence type="ECO:0000256" key="2">
    <source>
        <dbReference type="PIRNR" id="PIRNR006276"/>
    </source>
</evidence>
<keyword evidence="5" id="KW-1185">Reference proteome</keyword>
<dbReference type="KEGG" id="fil:BN1229_v1_3456"/>
<name>A0A0D6JGA8_9HYPH</name>
<comment type="subcellular location">
    <subcellularLocation>
        <location evidence="2">Cytoplasm</location>
    </subcellularLocation>
</comment>
<dbReference type="InterPro" id="IPR006015">
    <property type="entry name" value="Universal_stress_UspA"/>
</dbReference>
<keyword evidence="2" id="KW-0963">Cytoplasm</keyword>
<gene>
    <name evidence="4" type="ORF">YBN1229_v1_2467</name>
</gene>